<gene>
    <name evidence="2" type="ORF">V0288_07055</name>
</gene>
<sequence>MTSIDGKHREVGVRSQEVGVRSQESGVRSQESGGNNNIYSFSISSSPSPPHHSVSLL</sequence>
<feature type="compositionally biased region" description="Basic and acidic residues" evidence="1">
    <location>
        <begin position="1"/>
        <end position="12"/>
    </location>
</feature>
<organism evidence="2 3">
    <name type="scientific">Pannus brasiliensis CCIBt3594</name>
    <dbReference type="NCBI Taxonomy" id="1427578"/>
    <lineage>
        <taxon>Bacteria</taxon>
        <taxon>Bacillati</taxon>
        <taxon>Cyanobacteriota</taxon>
        <taxon>Cyanophyceae</taxon>
        <taxon>Oscillatoriophycideae</taxon>
        <taxon>Chroococcales</taxon>
        <taxon>Microcystaceae</taxon>
        <taxon>Pannus</taxon>
    </lineage>
</organism>
<evidence type="ECO:0000256" key="1">
    <source>
        <dbReference type="SAM" id="MobiDB-lite"/>
    </source>
</evidence>
<reference evidence="2 3" key="1">
    <citation type="submission" date="2024-01" db="EMBL/GenBank/DDBJ databases">
        <title>Genomic insights into the taxonomy and metabolism of the cyanobacterium Pannus brasiliensis CCIBt3594.</title>
        <authorList>
            <person name="Machado M."/>
            <person name="Botero N.B."/>
            <person name="Andreote A.P.D."/>
            <person name="Feitosa A.M.T."/>
            <person name="Popin R."/>
            <person name="Sivonen K."/>
            <person name="Fiore M.F."/>
        </authorList>
    </citation>
    <scope>NUCLEOTIDE SEQUENCE [LARGE SCALE GENOMIC DNA]</scope>
    <source>
        <strain evidence="2 3">CCIBt3594</strain>
    </source>
</reference>
<dbReference type="RefSeq" id="WP_332864339.1">
    <property type="nucleotide sequence ID" value="NZ_JBAFSM010000010.1"/>
</dbReference>
<comment type="caution">
    <text evidence="2">The sequence shown here is derived from an EMBL/GenBank/DDBJ whole genome shotgun (WGS) entry which is preliminary data.</text>
</comment>
<feature type="compositionally biased region" description="Low complexity" evidence="1">
    <location>
        <begin position="32"/>
        <end position="57"/>
    </location>
</feature>
<protein>
    <submittedName>
        <fullName evidence="2">Uncharacterized protein</fullName>
    </submittedName>
</protein>
<dbReference type="Proteomes" id="UP001328733">
    <property type="component" value="Unassembled WGS sequence"/>
</dbReference>
<dbReference type="EMBL" id="JBAFSM010000010">
    <property type="protein sequence ID" value="MEG3436874.1"/>
    <property type="molecule type" value="Genomic_DNA"/>
</dbReference>
<evidence type="ECO:0000313" key="2">
    <source>
        <dbReference type="EMBL" id="MEG3436874.1"/>
    </source>
</evidence>
<proteinExistence type="predicted"/>
<feature type="compositionally biased region" description="Polar residues" evidence="1">
    <location>
        <begin position="22"/>
        <end position="31"/>
    </location>
</feature>
<accession>A0AAW9QW19</accession>
<evidence type="ECO:0000313" key="3">
    <source>
        <dbReference type="Proteomes" id="UP001328733"/>
    </source>
</evidence>
<keyword evidence="3" id="KW-1185">Reference proteome</keyword>
<dbReference type="AlphaFoldDB" id="A0AAW9QW19"/>
<name>A0AAW9QW19_9CHRO</name>
<feature type="region of interest" description="Disordered" evidence="1">
    <location>
        <begin position="1"/>
        <end position="57"/>
    </location>
</feature>